<dbReference type="STRING" id="573370.DMR_25550"/>
<proteinExistence type="predicted"/>
<reference evidence="2 3" key="1">
    <citation type="journal article" date="2009" name="Genome Res.">
        <title>Whole genome sequence of Desulfovibrio magneticus strain RS-1 revealed common gene clusters in magnetotactic bacteria.</title>
        <authorList>
            <person name="Nakazawa H."/>
            <person name="Arakaki A."/>
            <person name="Narita-Yamada S."/>
            <person name="Yashiro I."/>
            <person name="Jinno K."/>
            <person name="Aoki N."/>
            <person name="Tsuruyama A."/>
            <person name="Okamura Y."/>
            <person name="Tanikawa S."/>
            <person name="Fujita N."/>
            <person name="Takeyama H."/>
            <person name="Matsunaga T."/>
        </authorList>
    </citation>
    <scope>NUCLEOTIDE SEQUENCE [LARGE SCALE GENOMIC DNA]</scope>
    <source>
        <strain evidence="3">ATCC 700980 / DSM 13731 / RS-1</strain>
    </source>
</reference>
<evidence type="ECO:0000313" key="2">
    <source>
        <dbReference type="EMBL" id="BAH76046.1"/>
    </source>
</evidence>
<keyword evidence="1" id="KW-1133">Transmembrane helix</keyword>
<dbReference type="RefSeq" id="WP_015861224.1">
    <property type="nucleotide sequence ID" value="NC_012796.1"/>
</dbReference>
<dbReference type="HOGENOM" id="CLU_3042754_0_0_7"/>
<accession>C4XU24</accession>
<protein>
    <submittedName>
        <fullName evidence="2">Uncharacterized protein</fullName>
    </submittedName>
</protein>
<evidence type="ECO:0000256" key="1">
    <source>
        <dbReference type="SAM" id="Phobius"/>
    </source>
</evidence>
<keyword evidence="3" id="KW-1185">Reference proteome</keyword>
<feature type="transmembrane region" description="Helical" evidence="1">
    <location>
        <begin position="29"/>
        <end position="47"/>
    </location>
</feature>
<name>C4XU24_SOLM1</name>
<dbReference type="EMBL" id="AP010904">
    <property type="protein sequence ID" value="BAH76046.1"/>
    <property type="molecule type" value="Genomic_DNA"/>
</dbReference>
<dbReference type="AlphaFoldDB" id="C4XU24"/>
<organism evidence="2 3">
    <name type="scientific">Solidesulfovibrio magneticus (strain ATCC 700980 / DSM 13731 / RS-1)</name>
    <name type="common">Desulfovibrio magneticus</name>
    <dbReference type="NCBI Taxonomy" id="573370"/>
    <lineage>
        <taxon>Bacteria</taxon>
        <taxon>Pseudomonadati</taxon>
        <taxon>Thermodesulfobacteriota</taxon>
        <taxon>Desulfovibrionia</taxon>
        <taxon>Desulfovibrionales</taxon>
        <taxon>Desulfovibrionaceae</taxon>
        <taxon>Solidesulfovibrio</taxon>
    </lineage>
</organism>
<gene>
    <name evidence="2" type="ordered locus">DMR_25550</name>
</gene>
<keyword evidence="1" id="KW-0812">Transmembrane</keyword>
<sequence length="54" mass="5978">MQETWGGQNGAAALPPPRGLCYLRAMNDILIFCAVLVGWFVVVRFVFPRLGIRG</sequence>
<dbReference type="Proteomes" id="UP000009071">
    <property type="component" value="Chromosome"/>
</dbReference>
<dbReference type="KEGG" id="dma:DMR_25550"/>
<evidence type="ECO:0000313" key="3">
    <source>
        <dbReference type="Proteomes" id="UP000009071"/>
    </source>
</evidence>
<keyword evidence="1" id="KW-0472">Membrane</keyword>